<proteinExistence type="predicted"/>
<organism evidence="1 2">
    <name type="scientific">Caerostris extrusa</name>
    <name type="common">Bark spider</name>
    <name type="synonym">Caerostris bankana</name>
    <dbReference type="NCBI Taxonomy" id="172846"/>
    <lineage>
        <taxon>Eukaryota</taxon>
        <taxon>Metazoa</taxon>
        <taxon>Ecdysozoa</taxon>
        <taxon>Arthropoda</taxon>
        <taxon>Chelicerata</taxon>
        <taxon>Arachnida</taxon>
        <taxon>Araneae</taxon>
        <taxon>Araneomorphae</taxon>
        <taxon>Entelegynae</taxon>
        <taxon>Araneoidea</taxon>
        <taxon>Araneidae</taxon>
        <taxon>Caerostris</taxon>
    </lineage>
</organism>
<dbReference type="AlphaFoldDB" id="A0AAV4MV21"/>
<comment type="caution">
    <text evidence="1">The sequence shown here is derived from an EMBL/GenBank/DDBJ whole genome shotgun (WGS) entry which is preliminary data.</text>
</comment>
<reference evidence="1 2" key="1">
    <citation type="submission" date="2021-06" db="EMBL/GenBank/DDBJ databases">
        <title>Caerostris extrusa draft genome.</title>
        <authorList>
            <person name="Kono N."/>
            <person name="Arakawa K."/>
        </authorList>
    </citation>
    <scope>NUCLEOTIDE SEQUENCE [LARGE SCALE GENOMIC DNA]</scope>
</reference>
<accession>A0AAV4MV21</accession>
<keyword evidence="2" id="KW-1185">Reference proteome</keyword>
<name>A0AAV4MV21_CAEEX</name>
<gene>
    <name evidence="1" type="ORF">CEXT_516041</name>
</gene>
<evidence type="ECO:0000313" key="2">
    <source>
        <dbReference type="Proteomes" id="UP001054945"/>
    </source>
</evidence>
<dbReference type="EMBL" id="BPLR01020149">
    <property type="protein sequence ID" value="GIX75222.1"/>
    <property type="molecule type" value="Genomic_DNA"/>
</dbReference>
<dbReference type="Proteomes" id="UP001054945">
    <property type="component" value="Unassembled WGS sequence"/>
</dbReference>
<evidence type="ECO:0000313" key="1">
    <source>
        <dbReference type="EMBL" id="GIX75222.1"/>
    </source>
</evidence>
<sequence>MFQNVIFRIKITTALETTSEVNAVDAVVGEKYAVTRSSLLDTQLIVRRSPAGGSRIHCQLHYACGGGIQFVDTLPGWTIALILGGQMGWELNLANGQLPHCGIGVLPINRQANEYFKSAVEFALRVLYSECTWTLVTCI</sequence>
<protein>
    <submittedName>
        <fullName evidence="1">Uncharacterized protein</fullName>
    </submittedName>
</protein>